<evidence type="ECO:0000313" key="5">
    <source>
        <dbReference type="EMBL" id="EJW82608.1"/>
    </source>
</evidence>
<dbReference type="EMBL" id="ADBV01002761">
    <property type="protein sequence ID" value="EJW82608.1"/>
    <property type="molecule type" value="Genomic_DNA"/>
</dbReference>
<keyword evidence="1" id="KW-0677">Repeat</keyword>
<dbReference type="InterPro" id="IPR035914">
    <property type="entry name" value="Sperma_CUB_dom_sf"/>
</dbReference>
<comment type="caution">
    <text evidence="3">Lacks conserved residue(s) required for the propagation of feature annotation.</text>
</comment>
<sequence length="558" mass="63171">MEILERFCHNLKQPKVVISTTEQALVTFQGGPYERAYLSGDDERAHNIGFVLYISLVCGGTLYAGNELKTFQLYVVKEDECKLLIKAEDGQRIYFRLDQIRFNKHRASKARSKSIATVVIYDGIQEDSSILGMYHLECNPSSSEQISRACANRELRSTGSILSVYLKGLNTMHLEHIHFSYSTQIENVEVVEGPFILSLESYIIRSLKMILNVNGSSTTQKEINKLKLPFSEYCAESYLEVRENNSSGKIVTRACSFEDVMPTMISRAFWIRLRYSGSEDDSSDIEPLKPELMIKFKKVFGGMTNDGVVSSPIAEDWQSMHFTPLEWTLIGEDDHWLRISIKSIDIPDERDENNLDIEQRDSLKGLVFNEGICILNGENDGCGRVEFVHAGYIPPNDFFIKSHLATVLFNAPPGSSFRFVWENIPLTMVNASLPKANQGINGNFMREFTCGGILTATFDPQYLTNPGGMSTDGKFTTILPLTSTIEVWRSINMYRLSRWRGGYGNNLKCRWTIIRPMFAGVMLKIISMDLEEHIDCRFDYIAISSDLSGVSYDDGQLV</sequence>
<dbReference type="PROSITE" id="PS01180">
    <property type="entry name" value="CUB"/>
    <property type="match status" value="1"/>
</dbReference>
<dbReference type="InterPro" id="IPR000859">
    <property type="entry name" value="CUB_dom"/>
</dbReference>
<feature type="domain" description="CUB" evidence="4">
    <location>
        <begin position="450"/>
        <end position="558"/>
    </location>
</feature>
<evidence type="ECO:0000259" key="4">
    <source>
        <dbReference type="PROSITE" id="PS01180"/>
    </source>
</evidence>
<dbReference type="PANTHER" id="PTHR24251">
    <property type="entry name" value="OVOCHYMASE-RELATED"/>
    <property type="match status" value="1"/>
</dbReference>
<gene>
    <name evidence="5" type="ORF">WUBG_06484</name>
</gene>
<evidence type="ECO:0000256" key="3">
    <source>
        <dbReference type="PROSITE-ProRule" id="PRU00059"/>
    </source>
</evidence>
<evidence type="ECO:0000313" key="6">
    <source>
        <dbReference type="Proteomes" id="UP000004810"/>
    </source>
</evidence>
<proteinExistence type="predicted"/>
<evidence type="ECO:0000256" key="1">
    <source>
        <dbReference type="ARBA" id="ARBA00022737"/>
    </source>
</evidence>
<dbReference type="Pfam" id="PF00431">
    <property type="entry name" value="CUB"/>
    <property type="match status" value="1"/>
</dbReference>
<name>J9EKB4_WUCBA</name>
<organism evidence="5 6">
    <name type="scientific">Wuchereria bancrofti</name>
    <dbReference type="NCBI Taxonomy" id="6293"/>
    <lineage>
        <taxon>Eukaryota</taxon>
        <taxon>Metazoa</taxon>
        <taxon>Ecdysozoa</taxon>
        <taxon>Nematoda</taxon>
        <taxon>Chromadorea</taxon>
        <taxon>Rhabditida</taxon>
        <taxon>Spirurina</taxon>
        <taxon>Spiruromorpha</taxon>
        <taxon>Filarioidea</taxon>
        <taxon>Onchocercidae</taxon>
        <taxon>Wuchereria</taxon>
    </lineage>
</organism>
<dbReference type="AlphaFoldDB" id="J9EKB4"/>
<accession>J9EKB4</accession>
<comment type="caution">
    <text evidence="5">The sequence shown here is derived from an EMBL/GenBank/DDBJ whole genome shotgun (WGS) entry which is preliminary data.</text>
</comment>
<dbReference type="CDD" id="cd00041">
    <property type="entry name" value="CUB"/>
    <property type="match status" value="1"/>
</dbReference>
<keyword evidence="2" id="KW-1015">Disulfide bond</keyword>
<dbReference type="SUPFAM" id="SSF49854">
    <property type="entry name" value="Spermadhesin, CUB domain"/>
    <property type="match status" value="1"/>
</dbReference>
<dbReference type="Proteomes" id="UP000004810">
    <property type="component" value="Unassembled WGS sequence"/>
</dbReference>
<reference evidence="6" key="1">
    <citation type="submission" date="2012-08" db="EMBL/GenBank/DDBJ databases">
        <title>The Genome Sequence of Wuchereria bancrofti.</title>
        <authorList>
            <person name="Nutman T.B."/>
            <person name="Fink D.L."/>
            <person name="Russ C."/>
            <person name="Young S."/>
            <person name="Zeng Q."/>
            <person name="Koehrsen M."/>
            <person name="Alvarado L."/>
            <person name="Berlin A."/>
            <person name="Chapman S.B."/>
            <person name="Chen Z."/>
            <person name="Freedman E."/>
            <person name="Gellesch M."/>
            <person name="Goldberg J."/>
            <person name="Griggs A."/>
            <person name="Gujja S."/>
            <person name="Heilman E.R."/>
            <person name="Heiman D."/>
            <person name="Hepburn T."/>
            <person name="Howarth C."/>
            <person name="Jen D."/>
            <person name="Larson L."/>
            <person name="Lewis B."/>
            <person name="Mehta T."/>
            <person name="Park D."/>
            <person name="Pearson M."/>
            <person name="Roberts A."/>
            <person name="Saif S."/>
            <person name="Shea T."/>
            <person name="Shenoy N."/>
            <person name="Sisk P."/>
            <person name="Stolte C."/>
            <person name="Sykes S."/>
            <person name="Walk T."/>
            <person name="White J."/>
            <person name="Yandava C."/>
            <person name="Haas B."/>
            <person name="Henn M.R."/>
            <person name="Nusbaum C."/>
            <person name="Birren B."/>
        </authorList>
    </citation>
    <scope>NUCLEOTIDE SEQUENCE [LARGE SCALE GENOMIC DNA]</scope>
    <source>
        <strain evidence="6">NA</strain>
    </source>
</reference>
<protein>
    <recommendedName>
        <fullName evidence="4">CUB domain-containing protein</fullName>
    </recommendedName>
</protein>
<dbReference type="Gene3D" id="2.60.120.290">
    <property type="entry name" value="Spermadhesin, CUB domain"/>
    <property type="match status" value="1"/>
</dbReference>
<evidence type="ECO:0000256" key="2">
    <source>
        <dbReference type="ARBA" id="ARBA00023157"/>
    </source>
</evidence>